<comment type="caution">
    <text evidence="1">The sequence shown here is derived from an EMBL/GenBank/DDBJ whole genome shotgun (WGS) entry which is preliminary data.</text>
</comment>
<reference evidence="1 2" key="1">
    <citation type="submission" date="2015-02" db="EMBL/GenBank/DDBJ databases">
        <title>Single-cell genomics of uncultivated deep-branching MTB reveals a conserved set of magnetosome genes.</title>
        <authorList>
            <person name="Kolinko S."/>
            <person name="Richter M."/>
            <person name="Glockner F.O."/>
            <person name="Brachmann A."/>
            <person name="Schuler D."/>
        </authorList>
    </citation>
    <scope>NUCLEOTIDE SEQUENCE [LARGE SCALE GENOMIC DNA]</scope>
    <source>
        <strain evidence="1">TM-1</strain>
    </source>
</reference>
<accession>A0A0F3GLB5</accession>
<sequence>MPDLVDGNVSVEFKKTCDASAGPEGQFTFELDSVRNNGKSSFAPVVDTAYLKLFPGYQSPQLWTNLGGYAYGGNGQDAVTEDITFVNSDSASMQGIPAGAVNWVWVGRTIGTASVTITGGEIKLSAKMTGVLHLSYQA</sequence>
<evidence type="ECO:0000313" key="1">
    <source>
        <dbReference type="EMBL" id="KJU82710.1"/>
    </source>
</evidence>
<evidence type="ECO:0000313" key="2">
    <source>
        <dbReference type="Proteomes" id="UP000033423"/>
    </source>
</evidence>
<dbReference type="Proteomes" id="UP000033423">
    <property type="component" value="Unassembled WGS sequence"/>
</dbReference>
<proteinExistence type="predicted"/>
<protein>
    <submittedName>
        <fullName evidence="1">Uncharacterized protein</fullName>
    </submittedName>
</protein>
<gene>
    <name evidence="1" type="ORF">MBAV_005096</name>
</gene>
<organism evidence="1 2">
    <name type="scientific">Candidatus Magnetobacterium bavaricum</name>
    <dbReference type="NCBI Taxonomy" id="29290"/>
    <lineage>
        <taxon>Bacteria</taxon>
        <taxon>Pseudomonadati</taxon>
        <taxon>Nitrospirota</taxon>
        <taxon>Thermodesulfovibrionia</taxon>
        <taxon>Thermodesulfovibrionales</taxon>
        <taxon>Candidatus Magnetobacteriaceae</taxon>
        <taxon>Candidatus Magnetobacterium</taxon>
    </lineage>
</organism>
<dbReference type="EMBL" id="LACI01002200">
    <property type="protein sequence ID" value="KJU82710.1"/>
    <property type="molecule type" value="Genomic_DNA"/>
</dbReference>
<feature type="non-terminal residue" evidence="1">
    <location>
        <position position="138"/>
    </location>
</feature>
<keyword evidence="2" id="KW-1185">Reference proteome</keyword>
<dbReference type="AlphaFoldDB" id="A0A0F3GLB5"/>
<name>A0A0F3GLB5_9BACT</name>